<accession>A0A8H5GA35</accession>
<evidence type="ECO:0000313" key="3">
    <source>
        <dbReference type="Proteomes" id="UP000559256"/>
    </source>
</evidence>
<feature type="compositionally biased region" description="Polar residues" evidence="1">
    <location>
        <begin position="162"/>
        <end position="179"/>
    </location>
</feature>
<organism evidence="2 3">
    <name type="scientific">Tetrapyrgos nigripes</name>
    <dbReference type="NCBI Taxonomy" id="182062"/>
    <lineage>
        <taxon>Eukaryota</taxon>
        <taxon>Fungi</taxon>
        <taxon>Dikarya</taxon>
        <taxon>Basidiomycota</taxon>
        <taxon>Agaricomycotina</taxon>
        <taxon>Agaricomycetes</taxon>
        <taxon>Agaricomycetidae</taxon>
        <taxon>Agaricales</taxon>
        <taxon>Marasmiineae</taxon>
        <taxon>Marasmiaceae</taxon>
        <taxon>Tetrapyrgos</taxon>
    </lineage>
</organism>
<evidence type="ECO:0000313" key="2">
    <source>
        <dbReference type="EMBL" id="KAF5361137.1"/>
    </source>
</evidence>
<proteinExistence type="predicted"/>
<feature type="region of interest" description="Disordered" evidence="1">
    <location>
        <begin position="54"/>
        <end position="81"/>
    </location>
</feature>
<evidence type="ECO:0000256" key="1">
    <source>
        <dbReference type="SAM" id="MobiDB-lite"/>
    </source>
</evidence>
<feature type="region of interest" description="Disordered" evidence="1">
    <location>
        <begin position="149"/>
        <end position="179"/>
    </location>
</feature>
<gene>
    <name evidence="2" type="ORF">D9758_009032</name>
</gene>
<keyword evidence="3" id="KW-1185">Reference proteome</keyword>
<dbReference type="Proteomes" id="UP000559256">
    <property type="component" value="Unassembled WGS sequence"/>
</dbReference>
<dbReference type="EMBL" id="JAACJM010000042">
    <property type="protein sequence ID" value="KAF5361137.1"/>
    <property type="molecule type" value="Genomic_DNA"/>
</dbReference>
<sequence length="497" mass="54489">MRPMTDSMSSYADHVSSPGDATIPSPISNYSALSPFSSLPSVSSARTTPEVINAFSNATMTKNKRQRSDGDDESEEQYTDKRLRVNAHTAEEEVKFESSGVGDAVSSLDVLQNEPTPSSSYMDEADLAFGLALLEYWVPVGSGEQIFSQNTVHSAGPPPHTSPLSLDQSFDQQHSLSENDSQWNEHFFPQDSQVQVHADVEGTSTNSRPQGQAFPDAYYGETISDSFSPEDDGSATGFEHLQNVQDDVFVDSSIQHRNWESGNVQVAVGAQYPVYGSYAYRQPPPLSYGYYPSGPMYQGYSDQISASHGTAQTALTYNSHMSPQTAFSTNFPNQGRVYPHPVSNYPRNATPGPSVHTSNVNAAFAATAVDDGGLQIFQFQPNAPKPKMKRGPMPGSKRGEKISPLKCLWVKPDGQLCGADLTGYTTIKQIHSQHFSPKHRLDRDPIKVVAEDGKKGTKVQCYWKGCGLQFSAHNLRRHFANVHVVVNKQPGRPKEQD</sequence>
<dbReference type="AlphaFoldDB" id="A0A8H5GA35"/>
<reference evidence="2 3" key="1">
    <citation type="journal article" date="2020" name="ISME J.">
        <title>Uncovering the hidden diversity of litter-decomposition mechanisms in mushroom-forming fungi.</title>
        <authorList>
            <person name="Floudas D."/>
            <person name="Bentzer J."/>
            <person name="Ahren D."/>
            <person name="Johansson T."/>
            <person name="Persson P."/>
            <person name="Tunlid A."/>
        </authorList>
    </citation>
    <scope>NUCLEOTIDE SEQUENCE [LARGE SCALE GENOMIC DNA]</scope>
    <source>
        <strain evidence="2 3">CBS 291.85</strain>
    </source>
</reference>
<feature type="region of interest" description="Disordered" evidence="1">
    <location>
        <begin position="1"/>
        <end position="30"/>
    </location>
</feature>
<comment type="caution">
    <text evidence="2">The sequence shown here is derived from an EMBL/GenBank/DDBJ whole genome shotgun (WGS) entry which is preliminary data.</text>
</comment>
<feature type="compositionally biased region" description="Polar residues" evidence="1">
    <location>
        <begin position="1"/>
        <end position="10"/>
    </location>
</feature>
<name>A0A8H5GA35_9AGAR</name>
<protein>
    <submittedName>
        <fullName evidence="2">Uncharacterized protein</fullName>
    </submittedName>
</protein>
<feature type="region of interest" description="Disordered" evidence="1">
    <location>
        <begin position="379"/>
        <end position="399"/>
    </location>
</feature>
<feature type="region of interest" description="Disordered" evidence="1">
    <location>
        <begin position="202"/>
        <end position="235"/>
    </location>
</feature>